<dbReference type="SUPFAM" id="SSF56112">
    <property type="entry name" value="Protein kinase-like (PK-like)"/>
    <property type="match status" value="1"/>
</dbReference>
<keyword evidence="2" id="KW-0723">Serine/threonine-protein kinase</keyword>
<proteinExistence type="predicted"/>
<dbReference type="Gene3D" id="1.10.510.10">
    <property type="entry name" value="Transferase(Phosphotransferase) domain 1"/>
    <property type="match status" value="1"/>
</dbReference>
<protein>
    <recommendedName>
        <fullName evidence="1">non-specific serine/threonine protein kinase</fullName>
        <ecNumber evidence="1">2.7.11.1</ecNumber>
    </recommendedName>
</protein>
<dbReference type="CDD" id="cd14014">
    <property type="entry name" value="STKc_PknB_like"/>
    <property type="match status" value="1"/>
</dbReference>
<evidence type="ECO:0000259" key="7">
    <source>
        <dbReference type="PROSITE" id="PS50011"/>
    </source>
</evidence>
<evidence type="ECO:0000313" key="8">
    <source>
        <dbReference type="EMBL" id="MFF5292898.1"/>
    </source>
</evidence>
<keyword evidence="6" id="KW-0067">ATP-binding</keyword>
<evidence type="ECO:0000256" key="5">
    <source>
        <dbReference type="ARBA" id="ARBA00022777"/>
    </source>
</evidence>
<dbReference type="InterPro" id="IPR011009">
    <property type="entry name" value="Kinase-like_dom_sf"/>
</dbReference>
<evidence type="ECO:0000256" key="1">
    <source>
        <dbReference type="ARBA" id="ARBA00012513"/>
    </source>
</evidence>
<dbReference type="PROSITE" id="PS00108">
    <property type="entry name" value="PROTEIN_KINASE_ST"/>
    <property type="match status" value="1"/>
</dbReference>
<accession>A0ABW6WIS2</accession>
<keyword evidence="4" id="KW-0547">Nucleotide-binding</keyword>
<sequence>MTSEAPARTGQLVADRYRLVEPLGAGGLGRVWLARDRADGRLVAIKKCALPEGLAPDAADLFFGWTVREARFLSRLGHPNVVRTLDVLADDEAPWIVMEYVPSRSLQDVIDESGPLPPTRVAEIGLAMLDGLLAVRRAGLLHLDIKPSNVLITDDGRAMLTDFGPGVTVEGLRALAAAGIVLGSPKYLAPERLIDGEGTPESDLWSLGATLYYAVEGRPPFARATIDDTLLAIAGERPDPPSQAGPLTGVLAGLLRHDPDDRLTAVEAGSALSAILRRPAEKAATHPWPAAPSRSRVEFAVLTALVTALLAVVTVLSHRPGGA</sequence>
<name>A0ABW6WIS2_9ACTN</name>
<dbReference type="InterPro" id="IPR000719">
    <property type="entry name" value="Prot_kinase_dom"/>
</dbReference>
<evidence type="ECO:0000256" key="3">
    <source>
        <dbReference type="ARBA" id="ARBA00022679"/>
    </source>
</evidence>
<evidence type="ECO:0000256" key="4">
    <source>
        <dbReference type="ARBA" id="ARBA00022741"/>
    </source>
</evidence>
<dbReference type="EMBL" id="JBIAZU010000004">
    <property type="protein sequence ID" value="MFF5292898.1"/>
    <property type="molecule type" value="Genomic_DNA"/>
</dbReference>
<dbReference type="InterPro" id="IPR008271">
    <property type="entry name" value="Ser/Thr_kinase_AS"/>
</dbReference>
<reference evidence="8 9" key="1">
    <citation type="submission" date="2024-10" db="EMBL/GenBank/DDBJ databases">
        <title>The Natural Products Discovery Center: Release of the First 8490 Sequenced Strains for Exploring Actinobacteria Biosynthetic Diversity.</title>
        <authorList>
            <person name="Kalkreuter E."/>
            <person name="Kautsar S.A."/>
            <person name="Yang D."/>
            <person name="Bader C.D."/>
            <person name="Teijaro C.N."/>
            <person name="Fluegel L."/>
            <person name="Davis C.M."/>
            <person name="Simpson J.R."/>
            <person name="Lauterbach L."/>
            <person name="Steele A.D."/>
            <person name="Gui C."/>
            <person name="Meng S."/>
            <person name="Li G."/>
            <person name="Viehrig K."/>
            <person name="Ye F."/>
            <person name="Su P."/>
            <person name="Kiefer A.F."/>
            <person name="Nichols A."/>
            <person name="Cepeda A.J."/>
            <person name="Yan W."/>
            <person name="Fan B."/>
            <person name="Jiang Y."/>
            <person name="Adhikari A."/>
            <person name="Zheng C.-J."/>
            <person name="Schuster L."/>
            <person name="Cowan T.M."/>
            <person name="Smanski M.J."/>
            <person name="Chevrette M.G."/>
            <person name="De Carvalho L.P.S."/>
            <person name="Shen B."/>
        </authorList>
    </citation>
    <scope>NUCLEOTIDE SEQUENCE [LARGE SCALE GENOMIC DNA]</scope>
    <source>
        <strain evidence="8 9">NPDC000087</strain>
    </source>
</reference>
<dbReference type="PANTHER" id="PTHR43289:SF6">
    <property type="entry name" value="SERINE_THREONINE-PROTEIN KINASE NEKL-3"/>
    <property type="match status" value="1"/>
</dbReference>
<organism evidence="8 9">
    <name type="scientific">Paractinoplanes globisporus</name>
    <dbReference type="NCBI Taxonomy" id="113565"/>
    <lineage>
        <taxon>Bacteria</taxon>
        <taxon>Bacillati</taxon>
        <taxon>Actinomycetota</taxon>
        <taxon>Actinomycetes</taxon>
        <taxon>Micromonosporales</taxon>
        <taxon>Micromonosporaceae</taxon>
        <taxon>Paractinoplanes</taxon>
    </lineage>
</organism>
<feature type="domain" description="Protein kinase" evidence="7">
    <location>
        <begin position="17"/>
        <end position="289"/>
    </location>
</feature>
<evidence type="ECO:0000256" key="6">
    <source>
        <dbReference type="ARBA" id="ARBA00022840"/>
    </source>
</evidence>
<evidence type="ECO:0000256" key="2">
    <source>
        <dbReference type="ARBA" id="ARBA00022527"/>
    </source>
</evidence>
<dbReference type="PROSITE" id="PS50011">
    <property type="entry name" value="PROTEIN_KINASE_DOM"/>
    <property type="match status" value="1"/>
</dbReference>
<dbReference type="Proteomes" id="UP001602245">
    <property type="component" value="Unassembled WGS sequence"/>
</dbReference>
<keyword evidence="5 8" id="KW-0418">Kinase</keyword>
<dbReference type="Pfam" id="PF00069">
    <property type="entry name" value="Pkinase"/>
    <property type="match status" value="1"/>
</dbReference>
<keyword evidence="9" id="KW-1185">Reference proteome</keyword>
<dbReference type="PANTHER" id="PTHR43289">
    <property type="entry name" value="MITOGEN-ACTIVATED PROTEIN KINASE KINASE KINASE 20-RELATED"/>
    <property type="match status" value="1"/>
</dbReference>
<gene>
    <name evidence="8" type="ORF">ACFY35_25930</name>
</gene>
<dbReference type="SMART" id="SM00220">
    <property type="entry name" value="S_TKc"/>
    <property type="match status" value="1"/>
</dbReference>
<dbReference type="Gene3D" id="3.30.200.20">
    <property type="entry name" value="Phosphorylase Kinase, domain 1"/>
    <property type="match status" value="1"/>
</dbReference>
<dbReference type="GO" id="GO:0004674">
    <property type="term" value="F:protein serine/threonine kinase activity"/>
    <property type="evidence" value="ECO:0007669"/>
    <property type="project" value="UniProtKB-EC"/>
</dbReference>
<comment type="caution">
    <text evidence="8">The sequence shown here is derived from an EMBL/GenBank/DDBJ whole genome shotgun (WGS) entry which is preliminary data.</text>
</comment>
<evidence type="ECO:0000313" key="9">
    <source>
        <dbReference type="Proteomes" id="UP001602245"/>
    </source>
</evidence>
<dbReference type="EC" id="2.7.11.1" evidence="1"/>
<keyword evidence="3 8" id="KW-0808">Transferase</keyword>
<dbReference type="RefSeq" id="WP_084699145.1">
    <property type="nucleotide sequence ID" value="NZ_JBIAZU010000004.1"/>
</dbReference>